<dbReference type="PANTHER" id="PTHR15629:SF2">
    <property type="entry name" value="SH3 DOMAIN-CONTAINING YSC84-LIKE PROTEIN 1"/>
    <property type="match status" value="1"/>
</dbReference>
<dbReference type="InterPro" id="IPR007461">
    <property type="entry name" value="Ysc84_actin-binding"/>
</dbReference>
<evidence type="ECO:0000256" key="1">
    <source>
        <dbReference type="SAM" id="Coils"/>
    </source>
</evidence>
<reference evidence="3 4" key="1">
    <citation type="submission" date="2024-06" db="EMBL/GenBank/DDBJ databases">
        <authorList>
            <person name="Kraege A."/>
            <person name="Thomma B."/>
        </authorList>
    </citation>
    <scope>NUCLEOTIDE SEQUENCE [LARGE SCALE GENOMIC DNA]</scope>
</reference>
<dbReference type="EMBL" id="CAXHTA020000006">
    <property type="protein sequence ID" value="CAL5222040.1"/>
    <property type="molecule type" value="Genomic_DNA"/>
</dbReference>
<sequence>MNTATSELRSRDAAVSKKLDGTIEEQKKLLDQHIDIQKQLTENEVAEQKANVAALRADVTVDTTQIGHKILRHVLTDNAVPKDAFKGAKGVVFLQAAAAAVGLTAFRGQGFIVARVDGSWSAPAFIRLATMGMGLSLGGEMVDMIAIIYTQADVDQYKNDQFKATADRMGHGLLAKHDASGPPKEPAVYSARSGKLMDFSLNRGSIQHDKAANAKAYGTHVSPDDILSNRVDPPTHMQEFYKELEGLGHICA</sequence>
<name>A0ABP1FQ27_9CHLO</name>
<feature type="coiled-coil region" evidence="1">
    <location>
        <begin position="23"/>
        <end position="58"/>
    </location>
</feature>
<dbReference type="CDD" id="cd11524">
    <property type="entry name" value="SYLF"/>
    <property type="match status" value="1"/>
</dbReference>
<comment type="caution">
    <text evidence="3">The sequence shown here is derived from an EMBL/GenBank/DDBJ whole genome shotgun (WGS) entry which is preliminary data.</text>
</comment>
<dbReference type="PANTHER" id="PTHR15629">
    <property type="entry name" value="SH3YL1 PROTEIN"/>
    <property type="match status" value="1"/>
</dbReference>
<keyword evidence="4" id="KW-1185">Reference proteome</keyword>
<dbReference type="InterPro" id="IPR051702">
    <property type="entry name" value="SH3_domain_YSC84-like"/>
</dbReference>
<evidence type="ECO:0000313" key="3">
    <source>
        <dbReference type="EMBL" id="CAL5222040.1"/>
    </source>
</evidence>
<proteinExistence type="predicted"/>
<evidence type="ECO:0000259" key="2">
    <source>
        <dbReference type="Pfam" id="PF04366"/>
    </source>
</evidence>
<organism evidence="3 4">
    <name type="scientific">Coccomyxa viridis</name>
    <dbReference type="NCBI Taxonomy" id="1274662"/>
    <lineage>
        <taxon>Eukaryota</taxon>
        <taxon>Viridiplantae</taxon>
        <taxon>Chlorophyta</taxon>
        <taxon>core chlorophytes</taxon>
        <taxon>Trebouxiophyceae</taxon>
        <taxon>Trebouxiophyceae incertae sedis</taxon>
        <taxon>Coccomyxaceae</taxon>
        <taxon>Coccomyxa</taxon>
    </lineage>
</organism>
<accession>A0ABP1FQ27</accession>
<dbReference type="Pfam" id="PF04366">
    <property type="entry name" value="Ysc84"/>
    <property type="match status" value="1"/>
</dbReference>
<keyword evidence="1" id="KW-0175">Coiled coil</keyword>
<gene>
    <name evidence="3" type="primary">g4335</name>
    <name evidence="3" type="ORF">VP750_LOCUS3699</name>
</gene>
<protein>
    <submittedName>
        <fullName evidence="3">G4335 protein</fullName>
    </submittedName>
</protein>
<dbReference type="Proteomes" id="UP001497392">
    <property type="component" value="Unassembled WGS sequence"/>
</dbReference>
<evidence type="ECO:0000313" key="4">
    <source>
        <dbReference type="Proteomes" id="UP001497392"/>
    </source>
</evidence>
<feature type="domain" description="Ysc84 actin-binding" evidence="2">
    <location>
        <begin position="130"/>
        <end position="245"/>
    </location>
</feature>